<sequence>MILGVVELGQIFEVIWVSLVCGVGITAAFSFVVLGLARYVDSHGGVRLAWGAMALTAFAIFVAGVVLAVQIMLTKGG</sequence>
<accession>A0A9X3NA36</accession>
<keyword evidence="1" id="KW-0812">Transmembrane</keyword>
<dbReference type="Proteomes" id="UP001147653">
    <property type="component" value="Unassembled WGS sequence"/>
</dbReference>
<keyword evidence="1" id="KW-0472">Membrane</keyword>
<dbReference type="AlphaFoldDB" id="A0A9X3NA36"/>
<evidence type="ECO:0000313" key="2">
    <source>
        <dbReference type="EMBL" id="MDA0182668.1"/>
    </source>
</evidence>
<feature type="transmembrane region" description="Helical" evidence="1">
    <location>
        <begin position="14"/>
        <end position="36"/>
    </location>
</feature>
<feature type="transmembrane region" description="Helical" evidence="1">
    <location>
        <begin position="48"/>
        <end position="73"/>
    </location>
</feature>
<keyword evidence="1" id="KW-1133">Transmembrane helix</keyword>
<proteinExistence type="predicted"/>
<gene>
    <name evidence="2" type="ORF">OJ997_20320</name>
</gene>
<keyword evidence="3" id="KW-1185">Reference proteome</keyword>
<name>A0A9X3NA36_9ACTN</name>
<reference evidence="2" key="1">
    <citation type="submission" date="2022-10" db="EMBL/GenBank/DDBJ databases">
        <title>The WGS of Solirubrobacter phytolaccae KCTC 29190.</title>
        <authorList>
            <person name="Jiang Z."/>
        </authorList>
    </citation>
    <scope>NUCLEOTIDE SEQUENCE</scope>
    <source>
        <strain evidence="2">KCTC 29190</strain>
    </source>
</reference>
<organism evidence="2 3">
    <name type="scientific">Solirubrobacter phytolaccae</name>
    <dbReference type="NCBI Taxonomy" id="1404360"/>
    <lineage>
        <taxon>Bacteria</taxon>
        <taxon>Bacillati</taxon>
        <taxon>Actinomycetota</taxon>
        <taxon>Thermoleophilia</taxon>
        <taxon>Solirubrobacterales</taxon>
        <taxon>Solirubrobacteraceae</taxon>
        <taxon>Solirubrobacter</taxon>
    </lineage>
</organism>
<dbReference type="EMBL" id="JAPDDP010000039">
    <property type="protein sequence ID" value="MDA0182668.1"/>
    <property type="molecule type" value="Genomic_DNA"/>
</dbReference>
<evidence type="ECO:0000313" key="3">
    <source>
        <dbReference type="Proteomes" id="UP001147653"/>
    </source>
</evidence>
<protein>
    <submittedName>
        <fullName evidence="2">Uncharacterized protein</fullName>
    </submittedName>
</protein>
<comment type="caution">
    <text evidence="2">The sequence shown here is derived from an EMBL/GenBank/DDBJ whole genome shotgun (WGS) entry which is preliminary data.</text>
</comment>
<dbReference type="RefSeq" id="WP_270027044.1">
    <property type="nucleotide sequence ID" value="NZ_JAPDDP010000039.1"/>
</dbReference>
<evidence type="ECO:0000256" key="1">
    <source>
        <dbReference type="SAM" id="Phobius"/>
    </source>
</evidence>